<reference evidence="2" key="1">
    <citation type="journal article" date="2019" name="Philos. Trans. R. Soc. Lond., B, Biol. Sci.">
        <title>Targeted metagenomic recovery of four divergent viruses reveals shared and distinctive characteristics of giant viruses of marine eukaryotes.</title>
        <authorList>
            <person name="Needham D.M."/>
            <person name="Poirier C."/>
            <person name="Hehenberger E."/>
            <person name="Jimenez V."/>
            <person name="Swalwell J.E."/>
            <person name="Santoro A.E."/>
            <person name="Worden A.Z."/>
        </authorList>
    </citation>
    <scope>NUCLEOTIDE SEQUENCE</scope>
    <source>
        <strain evidence="2">OPacV-662</strain>
    </source>
</reference>
<dbReference type="InterPro" id="IPR036249">
    <property type="entry name" value="Thioredoxin-like_sf"/>
</dbReference>
<evidence type="ECO:0000259" key="1">
    <source>
        <dbReference type="Pfam" id="PF00462"/>
    </source>
</evidence>
<organism evidence="2">
    <name type="scientific">Megaviridae environmental sample</name>
    <dbReference type="NCBI Taxonomy" id="1737588"/>
    <lineage>
        <taxon>Viruses</taxon>
        <taxon>Varidnaviria</taxon>
        <taxon>Bamfordvirae</taxon>
        <taxon>Nucleocytoviricota</taxon>
        <taxon>Megaviricetes</taxon>
        <taxon>Imitervirales</taxon>
        <taxon>Mimiviridae</taxon>
        <taxon>environmental samples</taxon>
    </lineage>
</organism>
<feature type="domain" description="Glutaredoxin" evidence="1">
    <location>
        <begin position="5"/>
        <end position="51"/>
    </location>
</feature>
<name>A0A5J6VI05_9VIRU</name>
<dbReference type="Gene3D" id="3.40.30.10">
    <property type="entry name" value="Glutaredoxin"/>
    <property type="match status" value="1"/>
</dbReference>
<sequence length="120" mass="13912">MTFCLFYSPRCKFCIKLHNKIKEHNLPFKEINIDTVDRSTLPSFLERVPAIIAKDTPQPLIGKMAFDWLDTQLQFNQTSNNIYAKKDYNKESELLVEGKTMANTQNKDKFSHLGDKSVII</sequence>
<dbReference type="InterPro" id="IPR002109">
    <property type="entry name" value="Glutaredoxin"/>
</dbReference>
<dbReference type="Pfam" id="PF00462">
    <property type="entry name" value="Glutaredoxin"/>
    <property type="match status" value="1"/>
</dbReference>
<dbReference type="EMBL" id="MN448271">
    <property type="protein sequence ID" value="QFG73816.1"/>
    <property type="molecule type" value="Genomic_DNA"/>
</dbReference>
<dbReference type="SUPFAM" id="SSF52833">
    <property type="entry name" value="Thioredoxin-like"/>
    <property type="match status" value="1"/>
</dbReference>
<protein>
    <recommendedName>
        <fullName evidence="1">Glutaredoxin domain-containing protein</fullName>
    </recommendedName>
</protein>
<proteinExistence type="predicted"/>
<evidence type="ECO:0000313" key="2">
    <source>
        <dbReference type="EMBL" id="QFG73816.1"/>
    </source>
</evidence>
<accession>A0A5J6VI05</accession>